<evidence type="ECO:0000313" key="11">
    <source>
        <dbReference type="EMBL" id="KWS04535.1"/>
    </source>
</evidence>
<evidence type="ECO:0000256" key="5">
    <source>
        <dbReference type="ARBA" id="ARBA00023049"/>
    </source>
</evidence>
<feature type="binding site" evidence="7">
    <location>
        <position position="276"/>
    </location>
    <ligand>
        <name>Mn(2+)</name>
        <dbReference type="ChEBI" id="CHEBI:29035"/>
        <label>2</label>
    </ligand>
</feature>
<dbReference type="Pfam" id="PF00557">
    <property type="entry name" value="Peptidase_M24"/>
    <property type="match status" value="1"/>
</dbReference>
<keyword evidence="5 7" id="KW-0482">Metalloprotease</keyword>
<dbReference type="GO" id="GO:0046872">
    <property type="term" value="F:metal ion binding"/>
    <property type="evidence" value="ECO:0007669"/>
    <property type="project" value="UniProtKB-KW"/>
</dbReference>
<dbReference type="GO" id="GO:0008235">
    <property type="term" value="F:metalloexopeptidase activity"/>
    <property type="evidence" value="ECO:0007669"/>
    <property type="project" value="UniProtKB-UniRule"/>
</dbReference>
<dbReference type="Gene3D" id="3.90.230.10">
    <property type="entry name" value="Creatinase/methionine aminopeptidase superfamily"/>
    <property type="match status" value="1"/>
</dbReference>
<comment type="function">
    <text evidence="7">Splits dipeptides with a prolyl residue in the C-terminal position.</text>
</comment>
<gene>
    <name evidence="7" type="primary">pepQ</name>
    <name evidence="11" type="ORF">AZ78_2085</name>
</gene>
<keyword evidence="1 7" id="KW-0645">Protease</keyword>
<feature type="binding site" evidence="7">
    <location>
        <position position="287"/>
    </location>
    <ligand>
        <name>Mn(2+)</name>
        <dbReference type="ChEBI" id="CHEBI:29035"/>
        <label>1</label>
    </ligand>
</feature>
<feature type="domain" description="Peptidase M24" evidence="9">
    <location>
        <begin position="199"/>
        <end position="459"/>
    </location>
</feature>
<comment type="caution">
    <text evidence="11">The sequence shown here is derived from an EMBL/GenBank/DDBJ whole genome shotgun (WGS) entry which is preliminary data.</text>
</comment>
<dbReference type="SUPFAM" id="SSF55920">
    <property type="entry name" value="Creatinase/aminopeptidase"/>
    <property type="match status" value="1"/>
</dbReference>
<feature type="binding site" evidence="7">
    <location>
        <position position="452"/>
    </location>
    <ligand>
        <name>Mn(2+)</name>
        <dbReference type="ChEBI" id="CHEBI:29035"/>
        <label>2</label>
    </ligand>
</feature>
<dbReference type="EMBL" id="JAJA02000001">
    <property type="protein sequence ID" value="KWS04535.1"/>
    <property type="molecule type" value="Genomic_DNA"/>
</dbReference>
<dbReference type="OrthoDB" id="9806388at2"/>
<dbReference type="GO" id="GO:0005829">
    <property type="term" value="C:cytosol"/>
    <property type="evidence" value="ECO:0007669"/>
    <property type="project" value="TreeGrafter"/>
</dbReference>
<accession>A0A120AGG0</accession>
<feature type="binding site" evidence="7">
    <location>
        <position position="368"/>
    </location>
    <ligand>
        <name>Mn(2+)</name>
        <dbReference type="ChEBI" id="CHEBI:29035"/>
        <label>1</label>
    </ligand>
</feature>
<dbReference type="InterPro" id="IPR048819">
    <property type="entry name" value="PepQ_N"/>
</dbReference>
<comment type="cofactor">
    <cofactor evidence="7">
        <name>Mn(2+)</name>
        <dbReference type="ChEBI" id="CHEBI:29035"/>
    </cofactor>
    <text evidence="7">Binds 2 manganese ions per subunit.</text>
</comment>
<keyword evidence="12" id="KW-1185">Reference proteome</keyword>
<dbReference type="EC" id="3.4.13.9" evidence="7"/>
<evidence type="ECO:0000256" key="6">
    <source>
        <dbReference type="ARBA" id="ARBA00023211"/>
    </source>
</evidence>
<evidence type="ECO:0000313" key="12">
    <source>
        <dbReference type="Proteomes" id="UP000023435"/>
    </source>
</evidence>
<dbReference type="NCBIfam" id="NF010133">
    <property type="entry name" value="PRK13607.1"/>
    <property type="match status" value="1"/>
</dbReference>
<comment type="similarity">
    <text evidence="7">Belongs to the peptidase M24B family. Bacterial-type prolidase subfamily.</text>
</comment>
<feature type="binding site" evidence="7">
    <location>
        <position position="413"/>
    </location>
    <ligand>
        <name>Mn(2+)</name>
        <dbReference type="ChEBI" id="CHEBI:29035"/>
        <label>1</label>
    </ligand>
</feature>
<dbReference type="AlphaFoldDB" id="A0A120AGG0"/>
<name>A0A120AGG0_9GAMM</name>
<feature type="region of interest" description="Disordered" evidence="8">
    <location>
        <begin position="1"/>
        <end position="31"/>
    </location>
</feature>
<proteinExistence type="inferred from homology"/>
<evidence type="ECO:0000259" key="9">
    <source>
        <dbReference type="Pfam" id="PF00557"/>
    </source>
</evidence>
<dbReference type="PANTHER" id="PTHR43226:SF8">
    <property type="entry name" value="XAA-PRO DIPEPTIDASE"/>
    <property type="match status" value="1"/>
</dbReference>
<feature type="binding site" evidence="7">
    <location>
        <position position="452"/>
    </location>
    <ligand>
        <name>Mn(2+)</name>
        <dbReference type="ChEBI" id="CHEBI:29035"/>
        <label>1</label>
    </ligand>
</feature>
<keyword evidence="2 7" id="KW-0479">Metal-binding</keyword>
<dbReference type="GO" id="GO:0016795">
    <property type="term" value="F:phosphoric triester hydrolase activity"/>
    <property type="evidence" value="ECO:0007669"/>
    <property type="project" value="InterPro"/>
</dbReference>
<dbReference type="InterPro" id="IPR022846">
    <property type="entry name" value="X_Pro_dipept"/>
</dbReference>
<dbReference type="GO" id="GO:0102009">
    <property type="term" value="F:proline dipeptidase activity"/>
    <property type="evidence" value="ECO:0007669"/>
    <property type="project" value="UniProtKB-EC"/>
</dbReference>
<keyword evidence="3 7" id="KW-0378">Hydrolase</keyword>
<dbReference type="InterPro" id="IPR001131">
    <property type="entry name" value="Peptidase_M24B_aminopep-P_CS"/>
</dbReference>
<dbReference type="InterPro" id="IPR052433">
    <property type="entry name" value="X-Pro_dipept-like"/>
</dbReference>
<dbReference type="GO" id="GO:0006508">
    <property type="term" value="P:proteolysis"/>
    <property type="evidence" value="ECO:0007669"/>
    <property type="project" value="UniProtKB-KW"/>
</dbReference>
<evidence type="ECO:0000256" key="8">
    <source>
        <dbReference type="SAM" id="MobiDB-lite"/>
    </source>
</evidence>
<evidence type="ECO:0000256" key="4">
    <source>
        <dbReference type="ARBA" id="ARBA00022997"/>
    </source>
</evidence>
<evidence type="ECO:0000256" key="1">
    <source>
        <dbReference type="ARBA" id="ARBA00022670"/>
    </source>
</evidence>
<feature type="binding site" evidence="7">
    <location>
        <position position="287"/>
    </location>
    <ligand>
        <name>Mn(2+)</name>
        <dbReference type="ChEBI" id="CHEBI:29035"/>
        <label>2</label>
    </ligand>
</feature>
<protein>
    <recommendedName>
        <fullName evidence="7">Xaa-Pro dipeptidase</fullName>
        <shortName evidence="7">X-Pro dipeptidase</shortName>
        <ecNumber evidence="7">3.4.13.9</ecNumber>
    </recommendedName>
    <alternativeName>
        <fullName evidence="7">Imidodipeptidase</fullName>
    </alternativeName>
    <alternativeName>
        <fullName evidence="7">Proline dipeptidase</fullName>
        <shortName evidence="7">Prolidase</shortName>
    </alternativeName>
</protein>
<evidence type="ECO:0000259" key="10">
    <source>
        <dbReference type="Pfam" id="PF21216"/>
    </source>
</evidence>
<dbReference type="PANTHER" id="PTHR43226">
    <property type="entry name" value="XAA-PRO AMINOPEPTIDASE 3"/>
    <property type="match status" value="1"/>
</dbReference>
<dbReference type="InterPro" id="IPR036005">
    <property type="entry name" value="Creatinase/aminopeptidase-like"/>
</dbReference>
<keyword evidence="6 7" id="KW-0464">Manganese</keyword>
<sequence>MRKIQLDAQSGKIAAFPQPKPRNDCPARTADPSASRSIAELYAQHFAELQRRTEQALARGGFDHLVVPSGTLHYQVFDDRDYPYAANPQFKAWVPLTRNPGSWLVATPGQTPKLIYLQPFDYWHVVPQAPSGWWVEHFDVIVIRTAEEALAHLPKDPARCAILGEPLSKLGEFAPNNPQPVIDYLEYHRAFKTPYEVAMMREATRKGVRAHRAAEAAFRAGRSEFDIHLAYCTAARQDSNELPYNNIVALNQNGAVLHYMELDREPPAQSRSFLIDAGASHHGYACDITRSYASDAGSEFQALIDAVDAAQLVMCDQVRAGTDYKRIHLDAHLALAGILKDFGVLRISAEAAVETGVSGVFFPHGIGHGIGLQVHEVAGFAASDRGGRIDKPAGHPYLRLTRVLEPGMAVTIEPGLYFVDLLLDGLRKGEHADSVDWNRIDQFRPFGGIRIEDDVVCTDAAPLNLTRDEFAASA</sequence>
<dbReference type="GO" id="GO:0004177">
    <property type="term" value="F:aminopeptidase activity"/>
    <property type="evidence" value="ECO:0007669"/>
    <property type="project" value="TreeGrafter"/>
</dbReference>
<comment type="catalytic activity">
    <reaction evidence="7">
        <text>Xaa-L-Pro dipeptide + H2O = an L-alpha-amino acid + L-proline</text>
        <dbReference type="Rhea" id="RHEA:76407"/>
        <dbReference type="ChEBI" id="CHEBI:15377"/>
        <dbReference type="ChEBI" id="CHEBI:59869"/>
        <dbReference type="ChEBI" id="CHEBI:60039"/>
        <dbReference type="ChEBI" id="CHEBI:195196"/>
        <dbReference type="EC" id="3.4.13.9"/>
    </reaction>
</comment>
<dbReference type="Proteomes" id="UP000023435">
    <property type="component" value="Unassembled WGS sequence"/>
</dbReference>
<dbReference type="HAMAP" id="MF_01279">
    <property type="entry name" value="X_Pro_dipeptid"/>
    <property type="match status" value="1"/>
</dbReference>
<dbReference type="CDD" id="cd01087">
    <property type="entry name" value="Prolidase"/>
    <property type="match status" value="1"/>
</dbReference>
<dbReference type="InterPro" id="IPR000994">
    <property type="entry name" value="Pept_M24"/>
</dbReference>
<keyword evidence="4 7" id="KW-0224">Dipeptidase</keyword>
<evidence type="ECO:0000256" key="2">
    <source>
        <dbReference type="ARBA" id="ARBA00022723"/>
    </source>
</evidence>
<dbReference type="PROSITE" id="PS00491">
    <property type="entry name" value="PROLINE_PEPTIDASE"/>
    <property type="match status" value="1"/>
</dbReference>
<feature type="domain" description="Xaa-Pro dipeptidase N-terminal" evidence="10">
    <location>
        <begin position="41"/>
        <end position="187"/>
    </location>
</feature>
<evidence type="ECO:0000256" key="7">
    <source>
        <dbReference type="HAMAP-Rule" id="MF_01279"/>
    </source>
</evidence>
<dbReference type="InterPro" id="IPR029149">
    <property type="entry name" value="Creatin/AminoP/Spt16_N"/>
</dbReference>
<dbReference type="Pfam" id="PF21216">
    <property type="entry name" value="PepQ_N"/>
    <property type="match status" value="1"/>
</dbReference>
<dbReference type="Gene3D" id="3.40.350.10">
    <property type="entry name" value="Creatinase/prolidase N-terminal domain"/>
    <property type="match status" value="1"/>
</dbReference>
<dbReference type="RefSeq" id="WP_082723565.1">
    <property type="nucleotide sequence ID" value="NZ_JAJA02000001.1"/>
</dbReference>
<reference evidence="11 12" key="1">
    <citation type="journal article" date="2014" name="Genome Announc.">
        <title>Draft Genome Sequence of Lysobacter capsici AZ78, a Bacterium Antagonistic to Plant-Pathogenic Oomycetes.</title>
        <authorList>
            <person name="Puopolo G."/>
            <person name="Sonego P."/>
            <person name="Engelen K."/>
            <person name="Pertot I."/>
        </authorList>
    </citation>
    <scope>NUCLEOTIDE SEQUENCE [LARGE SCALE GENOMIC DNA]</scope>
    <source>
        <strain evidence="11 12">AZ78</strain>
    </source>
</reference>
<organism evidence="11 12">
    <name type="scientific">Lysobacter capsici AZ78</name>
    <dbReference type="NCBI Taxonomy" id="1444315"/>
    <lineage>
        <taxon>Bacteria</taxon>
        <taxon>Pseudomonadati</taxon>
        <taxon>Pseudomonadota</taxon>
        <taxon>Gammaproteobacteria</taxon>
        <taxon>Lysobacterales</taxon>
        <taxon>Lysobacteraceae</taxon>
        <taxon>Lysobacter</taxon>
    </lineage>
</organism>
<evidence type="ECO:0000256" key="3">
    <source>
        <dbReference type="ARBA" id="ARBA00022801"/>
    </source>
</evidence>